<protein>
    <submittedName>
        <fullName evidence="2">Unannotated protein</fullName>
    </submittedName>
</protein>
<feature type="compositionally biased region" description="Basic and acidic residues" evidence="1">
    <location>
        <begin position="1"/>
        <end position="15"/>
    </location>
</feature>
<name>A0A6J6XFA3_9ZZZZ</name>
<feature type="region of interest" description="Disordered" evidence="1">
    <location>
        <begin position="1"/>
        <end position="22"/>
    </location>
</feature>
<evidence type="ECO:0000256" key="1">
    <source>
        <dbReference type="SAM" id="MobiDB-lite"/>
    </source>
</evidence>
<reference evidence="2" key="1">
    <citation type="submission" date="2020-05" db="EMBL/GenBank/DDBJ databases">
        <authorList>
            <person name="Chiriac C."/>
            <person name="Salcher M."/>
            <person name="Ghai R."/>
            <person name="Kavagutti S V."/>
        </authorList>
    </citation>
    <scope>NUCLEOTIDE SEQUENCE</scope>
</reference>
<gene>
    <name evidence="2" type="ORF">UFOPK2982_00800</name>
</gene>
<dbReference type="AlphaFoldDB" id="A0A6J6XFA3"/>
<evidence type="ECO:0000313" key="2">
    <source>
        <dbReference type="EMBL" id="CAB4794473.1"/>
    </source>
</evidence>
<organism evidence="2">
    <name type="scientific">freshwater metagenome</name>
    <dbReference type="NCBI Taxonomy" id="449393"/>
    <lineage>
        <taxon>unclassified sequences</taxon>
        <taxon>metagenomes</taxon>
        <taxon>ecological metagenomes</taxon>
    </lineage>
</organism>
<proteinExistence type="predicted"/>
<sequence>MSRYERNGQEKDKTNKPFSHALKVKGALEEIEEARQ</sequence>
<dbReference type="EMBL" id="CAFAAE010000122">
    <property type="protein sequence ID" value="CAB4794473.1"/>
    <property type="molecule type" value="Genomic_DNA"/>
</dbReference>
<accession>A0A6J6XFA3</accession>